<dbReference type="InterPro" id="IPR042228">
    <property type="entry name" value="Dynein_linker_3"/>
</dbReference>
<evidence type="ECO:0000259" key="9">
    <source>
        <dbReference type="Pfam" id="PF08393"/>
    </source>
</evidence>
<feature type="domain" description="Dynein heavy chain linker" evidence="9">
    <location>
        <begin position="2"/>
        <end position="143"/>
    </location>
</feature>
<dbReference type="Gene3D" id="3.20.180.20">
    <property type="entry name" value="Dynein heavy chain, N-terminal domain 2"/>
    <property type="match status" value="1"/>
</dbReference>
<evidence type="ECO:0000256" key="7">
    <source>
        <dbReference type="ARBA" id="ARBA00023212"/>
    </source>
</evidence>
<reference evidence="10" key="1">
    <citation type="journal article" date="2019" name="bioRxiv">
        <title>The Genome of the Zebra Mussel, Dreissena polymorpha: A Resource for Invasive Species Research.</title>
        <authorList>
            <person name="McCartney M.A."/>
            <person name="Auch B."/>
            <person name="Kono T."/>
            <person name="Mallez S."/>
            <person name="Zhang Y."/>
            <person name="Obille A."/>
            <person name="Becker A."/>
            <person name="Abrahante J.E."/>
            <person name="Garbe J."/>
            <person name="Badalamenti J.P."/>
            <person name="Herman A."/>
            <person name="Mangelson H."/>
            <person name="Liachko I."/>
            <person name="Sullivan S."/>
            <person name="Sone E.D."/>
            <person name="Koren S."/>
            <person name="Silverstein K.A.T."/>
            <person name="Beckman K.B."/>
            <person name="Gohl D.M."/>
        </authorList>
    </citation>
    <scope>NUCLEOTIDE SEQUENCE</scope>
    <source>
        <strain evidence="10">Duluth1</strain>
        <tissue evidence="10">Whole animal</tissue>
    </source>
</reference>
<keyword evidence="7" id="KW-0206">Cytoskeleton</keyword>
<keyword evidence="4" id="KW-0547">Nucleotide-binding</keyword>
<evidence type="ECO:0000256" key="2">
    <source>
        <dbReference type="ARBA" id="ARBA00004316"/>
    </source>
</evidence>
<organism evidence="10 11">
    <name type="scientific">Dreissena polymorpha</name>
    <name type="common">Zebra mussel</name>
    <name type="synonym">Mytilus polymorpha</name>
    <dbReference type="NCBI Taxonomy" id="45954"/>
    <lineage>
        <taxon>Eukaryota</taxon>
        <taxon>Metazoa</taxon>
        <taxon>Spiralia</taxon>
        <taxon>Lophotrochozoa</taxon>
        <taxon>Mollusca</taxon>
        <taxon>Bivalvia</taxon>
        <taxon>Autobranchia</taxon>
        <taxon>Heteroconchia</taxon>
        <taxon>Euheterodonta</taxon>
        <taxon>Imparidentia</taxon>
        <taxon>Neoheterodontei</taxon>
        <taxon>Myida</taxon>
        <taxon>Dreissenoidea</taxon>
        <taxon>Dreissenidae</taxon>
        <taxon>Dreissena</taxon>
    </lineage>
</organism>
<dbReference type="GO" id="GO:0007018">
    <property type="term" value="P:microtubule-based movement"/>
    <property type="evidence" value="ECO:0007669"/>
    <property type="project" value="InterPro"/>
</dbReference>
<keyword evidence="6" id="KW-0175">Coiled coil</keyword>
<dbReference type="GO" id="GO:0000166">
    <property type="term" value="F:nucleotide binding"/>
    <property type="evidence" value="ECO:0007669"/>
    <property type="project" value="UniProtKB-KW"/>
</dbReference>
<accession>A0A9D4DJS9</accession>
<dbReference type="PANTHER" id="PTHR22878:SF66">
    <property type="entry name" value="DYNEIN AXONEMAL HEAVY CHAIN 7"/>
    <property type="match status" value="1"/>
</dbReference>
<dbReference type="GO" id="GO:0030286">
    <property type="term" value="C:dynein complex"/>
    <property type="evidence" value="ECO:0007669"/>
    <property type="project" value="UniProtKB-KW"/>
</dbReference>
<dbReference type="GO" id="GO:0051959">
    <property type="term" value="F:dynein light intermediate chain binding"/>
    <property type="evidence" value="ECO:0007669"/>
    <property type="project" value="InterPro"/>
</dbReference>
<dbReference type="InterPro" id="IPR013602">
    <property type="entry name" value="Dynein_heavy_linker"/>
</dbReference>
<comment type="subcellular location">
    <subcellularLocation>
        <location evidence="2">Cell projection</location>
    </subcellularLocation>
    <subcellularLocation>
        <location evidence="1">Cytoplasm</location>
        <location evidence="1">Cytoskeleton</location>
    </subcellularLocation>
</comment>
<keyword evidence="3" id="KW-0963">Cytoplasm</keyword>
<gene>
    <name evidence="10" type="ORF">DPMN_184732</name>
</gene>
<dbReference type="InterPro" id="IPR042222">
    <property type="entry name" value="Dynein_2_N"/>
</dbReference>
<evidence type="ECO:0000313" key="11">
    <source>
        <dbReference type="Proteomes" id="UP000828390"/>
    </source>
</evidence>
<dbReference type="Pfam" id="PF08393">
    <property type="entry name" value="DHC_N2"/>
    <property type="match status" value="1"/>
</dbReference>
<dbReference type="FunFam" id="1.20.58.1120:FF:000001">
    <property type="entry name" value="dynein heavy chain 2, axonemal"/>
    <property type="match status" value="1"/>
</dbReference>
<dbReference type="EMBL" id="JAIWYP010000010">
    <property type="protein sequence ID" value="KAH3750213.1"/>
    <property type="molecule type" value="Genomic_DNA"/>
</dbReference>
<evidence type="ECO:0000313" key="10">
    <source>
        <dbReference type="EMBL" id="KAH3750213.1"/>
    </source>
</evidence>
<evidence type="ECO:0000256" key="5">
    <source>
        <dbReference type="ARBA" id="ARBA00023017"/>
    </source>
</evidence>
<proteinExistence type="predicted"/>
<evidence type="ECO:0000256" key="6">
    <source>
        <dbReference type="ARBA" id="ARBA00023054"/>
    </source>
</evidence>
<evidence type="ECO:0000256" key="3">
    <source>
        <dbReference type="ARBA" id="ARBA00022490"/>
    </source>
</evidence>
<evidence type="ECO:0000256" key="4">
    <source>
        <dbReference type="ARBA" id="ARBA00022741"/>
    </source>
</evidence>
<dbReference type="InterPro" id="IPR026983">
    <property type="entry name" value="DHC"/>
</dbReference>
<comment type="caution">
    <text evidence="10">The sequence shown here is derived from an EMBL/GenBank/DDBJ whole genome shotgun (WGS) entry which is preliminary data.</text>
</comment>
<dbReference type="Proteomes" id="UP000828390">
    <property type="component" value="Unassembled WGS sequence"/>
</dbReference>
<sequence>MKASLLDKHVLEVIKIDKLLERLKKSNELLELIQKVQGLNDYLEKKRLYFPRFFFLSNDELLEILSETKDPKRVQPHLKKCFEGIAKLEFTDVLDITHMLSSEGEVVQLRDVISTSKARGQVEKWLLELEADMLSSLHKVTGESLEAYKTQPRSAWVKAWPGQCVLAVTAKYWTDFIHEAIRKGGNALQLYLDLNNKQIDEIVAMVRGKLSKQNRTTLQALIVLDVHARDVLANLVSLNISSEFDFNWLSQLRYYWESETAL</sequence>
<dbReference type="Gene3D" id="1.20.58.1120">
    <property type="match status" value="1"/>
</dbReference>
<keyword evidence="11" id="KW-1185">Reference proteome</keyword>
<keyword evidence="8" id="KW-0966">Cell projection</keyword>
<dbReference type="FunFam" id="3.20.180.20:FF:000003">
    <property type="entry name" value="Dynein heavy chain 12, axonemal"/>
    <property type="match status" value="1"/>
</dbReference>
<dbReference type="GO" id="GO:0042995">
    <property type="term" value="C:cell projection"/>
    <property type="evidence" value="ECO:0007669"/>
    <property type="project" value="UniProtKB-SubCell"/>
</dbReference>
<dbReference type="GO" id="GO:0045505">
    <property type="term" value="F:dynein intermediate chain binding"/>
    <property type="evidence" value="ECO:0007669"/>
    <property type="project" value="InterPro"/>
</dbReference>
<keyword evidence="5" id="KW-0243">Dynein</keyword>
<dbReference type="AlphaFoldDB" id="A0A9D4DJS9"/>
<reference evidence="10" key="2">
    <citation type="submission" date="2020-11" db="EMBL/GenBank/DDBJ databases">
        <authorList>
            <person name="McCartney M.A."/>
            <person name="Auch B."/>
            <person name="Kono T."/>
            <person name="Mallez S."/>
            <person name="Becker A."/>
            <person name="Gohl D.M."/>
            <person name="Silverstein K.A.T."/>
            <person name="Koren S."/>
            <person name="Bechman K.B."/>
            <person name="Herman A."/>
            <person name="Abrahante J.E."/>
            <person name="Garbe J."/>
        </authorList>
    </citation>
    <scope>NUCLEOTIDE SEQUENCE</scope>
    <source>
        <strain evidence="10">Duluth1</strain>
        <tissue evidence="10">Whole animal</tissue>
    </source>
</reference>
<evidence type="ECO:0000256" key="1">
    <source>
        <dbReference type="ARBA" id="ARBA00004245"/>
    </source>
</evidence>
<dbReference type="PANTHER" id="PTHR22878">
    <property type="entry name" value="DYNEIN HEAVY CHAIN 6, AXONEMAL-LIKE-RELATED"/>
    <property type="match status" value="1"/>
</dbReference>
<protein>
    <recommendedName>
        <fullName evidence="9">Dynein heavy chain linker domain-containing protein</fullName>
    </recommendedName>
</protein>
<dbReference type="Gene3D" id="1.20.140.100">
    <property type="entry name" value="Dynein heavy chain, N-terminal domain 2"/>
    <property type="match status" value="1"/>
</dbReference>
<name>A0A9D4DJS9_DREPO</name>
<evidence type="ECO:0000256" key="8">
    <source>
        <dbReference type="ARBA" id="ARBA00023273"/>
    </source>
</evidence>